<accession>A0A0V0GR08</accession>
<sequence length="61" mass="7042">MYKFARMGNPHRIVLDCSHTGNLQLISSKQEAHCQKSCCFGYPRLQVGEHPQVLKELNRKD</sequence>
<evidence type="ECO:0000313" key="1">
    <source>
        <dbReference type="EMBL" id="JAP10708.1"/>
    </source>
</evidence>
<name>A0A0V0GR08_SOLCH</name>
<dbReference type="AlphaFoldDB" id="A0A0V0GR08"/>
<dbReference type="EMBL" id="GEDG01032637">
    <property type="protein sequence ID" value="JAP10708.1"/>
    <property type="molecule type" value="Transcribed_RNA"/>
</dbReference>
<protein>
    <submittedName>
        <fullName evidence="1">Putative ovule protein</fullName>
    </submittedName>
</protein>
<reference evidence="1" key="1">
    <citation type="submission" date="2015-12" db="EMBL/GenBank/DDBJ databases">
        <title>Gene expression during late stages of embryo sac development: a critical building block for successful pollen-pistil interactions.</title>
        <authorList>
            <person name="Liu Y."/>
            <person name="Joly V."/>
            <person name="Sabar M."/>
            <person name="Matton D.P."/>
        </authorList>
    </citation>
    <scope>NUCLEOTIDE SEQUENCE</scope>
</reference>
<organism evidence="1">
    <name type="scientific">Solanum chacoense</name>
    <name type="common">Chaco potato</name>
    <dbReference type="NCBI Taxonomy" id="4108"/>
    <lineage>
        <taxon>Eukaryota</taxon>
        <taxon>Viridiplantae</taxon>
        <taxon>Streptophyta</taxon>
        <taxon>Embryophyta</taxon>
        <taxon>Tracheophyta</taxon>
        <taxon>Spermatophyta</taxon>
        <taxon>Magnoliopsida</taxon>
        <taxon>eudicotyledons</taxon>
        <taxon>Gunneridae</taxon>
        <taxon>Pentapetalae</taxon>
        <taxon>asterids</taxon>
        <taxon>lamiids</taxon>
        <taxon>Solanales</taxon>
        <taxon>Solanaceae</taxon>
        <taxon>Solanoideae</taxon>
        <taxon>Solaneae</taxon>
        <taxon>Solanum</taxon>
    </lineage>
</organism>
<proteinExistence type="predicted"/>